<accession>W2TUP1</accession>
<dbReference type="Proteomes" id="UP000053676">
    <property type="component" value="Unassembled WGS sequence"/>
</dbReference>
<proteinExistence type="predicted"/>
<reference evidence="2" key="1">
    <citation type="journal article" date="2014" name="Nat. Genet.">
        <title>Genome of the human hookworm Necator americanus.</title>
        <authorList>
            <person name="Tang Y.T."/>
            <person name="Gao X."/>
            <person name="Rosa B.A."/>
            <person name="Abubucker S."/>
            <person name="Hallsworth-Pepin K."/>
            <person name="Martin J."/>
            <person name="Tyagi R."/>
            <person name="Heizer E."/>
            <person name="Zhang X."/>
            <person name="Bhonagiri-Palsikar V."/>
            <person name="Minx P."/>
            <person name="Warren W.C."/>
            <person name="Wang Q."/>
            <person name="Zhan B."/>
            <person name="Hotez P.J."/>
            <person name="Sternberg P.W."/>
            <person name="Dougall A."/>
            <person name="Gaze S.T."/>
            <person name="Mulvenna J."/>
            <person name="Sotillo J."/>
            <person name="Ranganathan S."/>
            <person name="Rabelo E.M."/>
            <person name="Wilson R.K."/>
            <person name="Felgner P.L."/>
            <person name="Bethony J."/>
            <person name="Hawdon J.M."/>
            <person name="Gasser R.B."/>
            <person name="Loukas A."/>
            <person name="Mitreva M."/>
        </authorList>
    </citation>
    <scope>NUCLEOTIDE SEQUENCE [LARGE SCALE GENOMIC DNA]</scope>
</reference>
<evidence type="ECO:0000313" key="2">
    <source>
        <dbReference type="Proteomes" id="UP000053676"/>
    </source>
</evidence>
<organism evidence="1 2">
    <name type="scientific">Necator americanus</name>
    <name type="common">Human hookworm</name>
    <dbReference type="NCBI Taxonomy" id="51031"/>
    <lineage>
        <taxon>Eukaryota</taxon>
        <taxon>Metazoa</taxon>
        <taxon>Ecdysozoa</taxon>
        <taxon>Nematoda</taxon>
        <taxon>Chromadorea</taxon>
        <taxon>Rhabditida</taxon>
        <taxon>Rhabditina</taxon>
        <taxon>Rhabditomorpha</taxon>
        <taxon>Strongyloidea</taxon>
        <taxon>Ancylostomatidae</taxon>
        <taxon>Bunostominae</taxon>
        <taxon>Necator</taxon>
    </lineage>
</organism>
<gene>
    <name evidence="1" type="ORF">NECAME_16644</name>
</gene>
<dbReference type="EMBL" id="KI657666">
    <property type="protein sequence ID" value="ETN85815.1"/>
    <property type="molecule type" value="Genomic_DNA"/>
</dbReference>
<evidence type="ECO:0008006" key="3">
    <source>
        <dbReference type="Google" id="ProtNLM"/>
    </source>
</evidence>
<evidence type="ECO:0000313" key="1">
    <source>
        <dbReference type="EMBL" id="ETN85815.1"/>
    </source>
</evidence>
<keyword evidence="2" id="KW-1185">Reference proteome</keyword>
<sequence>MKPLYNDVHFPIRRAKRGGGVGVASQDDKWPNGRVPYDARFTPLMGKSTDFSMSDLKRVNRAYSCWGYMNRNG</sequence>
<dbReference type="OrthoDB" id="291007at2759"/>
<dbReference type="AlphaFoldDB" id="W2TUP1"/>
<dbReference type="KEGG" id="nai:NECAME_16644"/>
<name>W2TUP1_NECAM</name>
<protein>
    <recommendedName>
        <fullName evidence="3">Peptidase M12A domain-containing protein</fullName>
    </recommendedName>
</protein>